<name>A0A1Z4N2T5_9CYAN</name>
<gene>
    <name evidence="2" type="ORF">NIES37_40430</name>
</gene>
<dbReference type="AlphaFoldDB" id="A0A1Z4N2T5"/>
<dbReference type="RefSeq" id="WP_096578662.1">
    <property type="nucleotide sequence ID" value="NZ_CAWNJS010000001.1"/>
</dbReference>
<protein>
    <submittedName>
        <fullName evidence="2">Uncharacterized protein</fullName>
    </submittedName>
</protein>
<feature type="compositionally biased region" description="Basic and acidic residues" evidence="1">
    <location>
        <begin position="1"/>
        <end position="16"/>
    </location>
</feature>
<feature type="compositionally biased region" description="Polar residues" evidence="1">
    <location>
        <begin position="40"/>
        <end position="51"/>
    </location>
</feature>
<dbReference type="EMBL" id="AP018248">
    <property type="protein sequence ID" value="BAZ00060.1"/>
    <property type="molecule type" value="Genomic_DNA"/>
</dbReference>
<feature type="region of interest" description="Disordered" evidence="1">
    <location>
        <begin position="1"/>
        <end position="75"/>
    </location>
</feature>
<sequence>MKTGWKRIEATLHDLGNKGSADTPETGDPQKRPFSFRISVGTTESTDSVLNPSPEELENEGKTIDLSPDAEGSFSDSEELFAHHHGVQAFSTQDSGGKTPSLPKFKTPSFSNHRHGANPGLAMNLLKDIEETVVGWEKELHTILKQIQDVYLEGPIVNGWLESNTKEPDQGGKATLRHAEVEQLMDYVEEICAAGAKVSYQSSRTGYRLCGVDASGQVWTRPCPPDQVPSVSMAIARYQKLRQLLGRKQYLETRLSQLAETLVILHSHVQQA</sequence>
<evidence type="ECO:0000256" key="1">
    <source>
        <dbReference type="SAM" id="MobiDB-lite"/>
    </source>
</evidence>
<dbReference type="Proteomes" id="UP000218785">
    <property type="component" value="Chromosome"/>
</dbReference>
<evidence type="ECO:0000313" key="3">
    <source>
        <dbReference type="Proteomes" id="UP000218785"/>
    </source>
</evidence>
<proteinExistence type="predicted"/>
<dbReference type="KEGG" id="ttq:NIES37_40430"/>
<keyword evidence="3" id="KW-1185">Reference proteome</keyword>
<organism evidence="2 3">
    <name type="scientific">Tolypothrix tenuis PCC 7101</name>
    <dbReference type="NCBI Taxonomy" id="231146"/>
    <lineage>
        <taxon>Bacteria</taxon>
        <taxon>Bacillati</taxon>
        <taxon>Cyanobacteriota</taxon>
        <taxon>Cyanophyceae</taxon>
        <taxon>Nostocales</taxon>
        <taxon>Tolypothrichaceae</taxon>
        <taxon>Tolypothrix</taxon>
    </lineage>
</organism>
<accession>A0A1Z4N2T5</accession>
<evidence type="ECO:0000313" key="2">
    <source>
        <dbReference type="EMBL" id="BAZ00060.1"/>
    </source>
</evidence>
<reference evidence="2 3" key="1">
    <citation type="submission" date="2017-06" db="EMBL/GenBank/DDBJ databases">
        <title>Genome sequencing of cyanobaciteial culture collection at National Institute for Environmental Studies (NIES).</title>
        <authorList>
            <person name="Hirose Y."/>
            <person name="Shimura Y."/>
            <person name="Fujisawa T."/>
            <person name="Nakamura Y."/>
            <person name="Kawachi M."/>
        </authorList>
    </citation>
    <scope>NUCLEOTIDE SEQUENCE [LARGE SCALE GENOMIC DNA]</scope>
    <source>
        <strain evidence="2 3">NIES-37</strain>
    </source>
</reference>